<protein>
    <submittedName>
        <fullName evidence="3">DUF4240 domain-containing protein</fullName>
    </submittedName>
</protein>
<feature type="domain" description="DUF4240" evidence="2">
    <location>
        <begin position="1"/>
        <end position="132"/>
    </location>
</feature>
<evidence type="ECO:0000259" key="2">
    <source>
        <dbReference type="Pfam" id="PF14024"/>
    </source>
</evidence>
<dbReference type="Proteomes" id="UP001207654">
    <property type="component" value="Unassembled WGS sequence"/>
</dbReference>
<dbReference type="RefSeq" id="WP_267533974.1">
    <property type="nucleotide sequence ID" value="NZ_JAPNKA010000001.1"/>
</dbReference>
<comment type="caution">
    <text evidence="3">The sequence shown here is derived from an EMBL/GenBank/DDBJ whole genome shotgun (WGS) entry which is preliminary data.</text>
</comment>
<keyword evidence="4" id="KW-1185">Reference proteome</keyword>
<accession>A0ABT4A088</accession>
<dbReference type="InterPro" id="IPR025334">
    <property type="entry name" value="DUF4240"/>
</dbReference>
<sequence>MNAERFWKIIESSRSGFDPDRLDGNMEQQCLELRRMLLELPPEEILEFRNQLLERMAVAFHWDLWGAAYIIAGGCSDDGFADFRSWLISMGRRVFEAAVANPDSLAEAANAPGVEDVFFEEFQYVPAQAYEELTEQEPPAYAGPSPVEPAGERWSEDEGNLAQRLPRLWARYRRG</sequence>
<dbReference type="EMBL" id="JAPNKA010000001">
    <property type="protein sequence ID" value="MCY1075023.1"/>
    <property type="molecule type" value="Genomic_DNA"/>
</dbReference>
<reference evidence="3 4" key="1">
    <citation type="submission" date="2022-11" db="EMBL/GenBank/DDBJ databases">
        <title>Minimal conservation of predation-associated metabolite biosynthetic gene clusters underscores biosynthetic potential of Myxococcota including descriptions for ten novel species: Archangium lansinium sp. nov., Myxococcus landrumus sp. nov., Nannocystis bai.</title>
        <authorList>
            <person name="Ahearne A."/>
            <person name="Stevens C."/>
            <person name="Phillips K."/>
        </authorList>
    </citation>
    <scope>NUCLEOTIDE SEQUENCE [LARGE SCALE GENOMIC DNA]</scope>
    <source>
        <strain evidence="3 4">MIWBW</strain>
    </source>
</reference>
<organism evidence="3 4">
    <name type="scientific">Archangium lansingense</name>
    <dbReference type="NCBI Taxonomy" id="2995310"/>
    <lineage>
        <taxon>Bacteria</taxon>
        <taxon>Pseudomonadati</taxon>
        <taxon>Myxococcota</taxon>
        <taxon>Myxococcia</taxon>
        <taxon>Myxococcales</taxon>
        <taxon>Cystobacterineae</taxon>
        <taxon>Archangiaceae</taxon>
        <taxon>Archangium</taxon>
    </lineage>
</organism>
<evidence type="ECO:0000313" key="3">
    <source>
        <dbReference type="EMBL" id="MCY1075023.1"/>
    </source>
</evidence>
<proteinExistence type="predicted"/>
<gene>
    <name evidence="3" type="ORF">OV287_11015</name>
</gene>
<dbReference type="Pfam" id="PF14024">
    <property type="entry name" value="DUF4240"/>
    <property type="match status" value="1"/>
</dbReference>
<evidence type="ECO:0000313" key="4">
    <source>
        <dbReference type="Proteomes" id="UP001207654"/>
    </source>
</evidence>
<evidence type="ECO:0000256" key="1">
    <source>
        <dbReference type="SAM" id="MobiDB-lite"/>
    </source>
</evidence>
<name>A0ABT4A088_9BACT</name>
<feature type="region of interest" description="Disordered" evidence="1">
    <location>
        <begin position="134"/>
        <end position="159"/>
    </location>
</feature>